<reference evidence="3" key="1">
    <citation type="submission" date="2017-11" db="EMBL/GenBank/DDBJ databases">
        <authorList>
            <person name="Kuznetsova I."/>
            <person name="Sazanova A."/>
            <person name="Chirak E."/>
            <person name="Safronova V."/>
            <person name="Willems A."/>
        </authorList>
    </citation>
    <scope>NUCLEOTIDE SEQUENCE [LARGE SCALE GENOMIC DNA]</scope>
    <source>
        <strain evidence="3">CCBAU 03422</strain>
    </source>
</reference>
<proteinExistence type="predicted"/>
<evidence type="ECO:0000259" key="1">
    <source>
        <dbReference type="Pfam" id="PF14588"/>
    </source>
</evidence>
<dbReference type="Proteomes" id="UP000241764">
    <property type="component" value="Unassembled WGS sequence"/>
</dbReference>
<dbReference type="InterPro" id="IPR013813">
    <property type="entry name" value="Endoribo_LPSP/chorism_mut-like"/>
</dbReference>
<organism evidence="2 3">
    <name type="scientific">Phyllobacterium sophorae</name>
    <dbReference type="NCBI Taxonomy" id="1520277"/>
    <lineage>
        <taxon>Bacteria</taxon>
        <taxon>Pseudomonadati</taxon>
        <taxon>Pseudomonadota</taxon>
        <taxon>Alphaproteobacteria</taxon>
        <taxon>Hyphomicrobiales</taxon>
        <taxon>Phyllobacteriaceae</taxon>
        <taxon>Phyllobacterium</taxon>
    </lineage>
</organism>
<dbReference type="Pfam" id="PF14588">
    <property type="entry name" value="YjgF_endoribonc"/>
    <property type="match status" value="1"/>
</dbReference>
<dbReference type="SUPFAM" id="SSF55298">
    <property type="entry name" value="YjgF-like"/>
    <property type="match status" value="1"/>
</dbReference>
<dbReference type="PANTHER" id="PTHR43760:SF1">
    <property type="entry name" value="ENDORIBONUCLEASE L-PSP_CHORISMATE MUTASE-LIKE DOMAIN-CONTAINING PROTEIN"/>
    <property type="match status" value="1"/>
</dbReference>
<evidence type="ECO:0000313" key="3">
    <source>
        <dbReference type="Proteomes" id="UP000241764"/>
    </source>
</evidence>
<dbReference type="CDD" id="cd02199">
    <property type="entry name" value="YjgF_YER057c_UK114_like_1"/>
    <property type="match status" value="1"/>
</dbReference>
<dbReference type="EMBL" id="PGGM01000002">
    <property type="protein sequence ID" value="PSH66183.1"/>
    <property type="molecule type" value="Genomic_DNA"/>
</dbReference>
<dbReference type="PANTHER" id="PTHR43760">
    <property type="entry name" value="ENDORIBONUCLEASE-RELATED"/>
    <property type="match status" value="1"/>
</dbReference>
<comment type="caution">
    <text evidence="2">The sequence shown here is derived from an EMBL/GenBank/DDBJ whole genome shotgun (WGS) entry which is preliminary data.</text>
</comment>
<dbReference type="OrthoDB" id="9806350at2"/>
<dbReference type="InterPro" id="IPR035959">
    <property type="entry name" value="RutC-like_sf"/>
</dbReference>
<sequence length="162" mass="16922">MVDHAKAPVAGAEPRLQELGITLPPPPTPLGAYVEAVTIGNLVYLSGMLAVAGRETPFVGRVGVELTVEQGRQAAEVASLNALSAVREYLGSLDKVSRVVKLGVYIATAGDFREHPIVADGASEMLVNVFGEEKLSGRIVLGVASLPLGLPIELELVLEVDA</sequence>
<keyword evidence="3" id="KW-1185">Reference proteome</keyword>
<evidence type="ECO:0000313" key="2">
    <source>
        <dbReference type="EMBL" id="PSH66183.1"/>
    </source>
</evidence>
<accession>A0A2P7BI91</accession>
<dbReference type="RefSeq" id="WP_106663047.1">
    <property type="nucleotide sequence ID" value="NZ_PGGM01000002.1"/>
</dbReference>
<protein>
    <submittedName>
        <fullName evidence="2">RidA family protein</fullName>
    </submittedName>
</protein>
<dbReference type="Gene3D" id="3.30.1330.40">
    <property type="entry name" value="RutC-like"/>
    <property type="match status" value="1"/>
</dbReference>
<name>A0A2P7BI91_9HYPH</name>
<dbReference type="AlphaFoldDB" id="A0A2P7BI91"/>
<feature type="domain" description="Endoribonuclease L-PSP/chorismate mutase-like" evidence="1">
    <location>
        <begin position="14"/>
        <end position="148"/>
    </location>
</feature>
<gene>
    <name evidence="2" type="ORF">CU103_06260</name>
</gene>